<sequence>MLNFKPLVLLVLGTLLSTSCLAETVLLTGIIRFAEKINYNNKAQMRYVVEVDETAHNSWVRKYADVRVEMNDFANPLLFQKDDYLIVSGQPDATDGDILYSSLVHKTNAIEMSNDELLPIWMAYYRERLEVDLQRALDQFESTTIEMIYPTQFTFRLSKDHDAYTFVEYNRLKDHPLMPLIEFQMKRTMAGMDTLIPEIFFDFFKISIKDMKVTVERDKRTIS</sequence>
<proteinExistence type="predicted"/>
<keyword evidence="2" id="KW-0614">Plasmid</keyword>
<name>A0A510IF92_9VIBR</name>
<feature type="signal peptide" evidence="1">
    <location>
        <begin position="1"/>
        <end position="22"/>
    </location>
</feature>
<protein>
    <recommendedName>
        <fullName evidence="4">DUF2987 domain-containing protein</fullName>
    </recommendedName>
</protein>
<dbReference type="Proteomes" id="UP000315115">
    <property type="component" value="Plasmid pAM7"/>
</dbReference>
<evidence type="ECO:0000313" key="3">
    <source>
        <dbReference type="Proteomes" id="UP000315115"/>
    </source>
</evidence>
<organism evidence="2 3">
    <name type="scientific">Vibrio rotiferianus</name>
    <dbReference type="NCBI Taxonomy" id="190895"/>
    <lineage>
        <taxon>Bacteria</taxon>
        <taxon>Pseudomonadati</taxon>
        <taxon>Pseudomonadota</taxon>
        <taxon>Gammaproteobacteria</taxon>
        <taxon>Vibrionales</taxon>
        <taxon>Vibrionaceae</taxon>
        <taxon>Vibrio</taxon>
    </lineage>
</organism>
<keyword evidence="1" id="KW-0732">Signal</keyword>
<geneLocation type="plasmid" evidence="3">
    <name>pam7 dna</name>
</geneLocation>
<dbReference type="PROSITE" id="PS51257">
    <property type="entry name" value="PROKAR_LIPOPROTEIN"/>
    <property type="match status" value="1"/>
</dbReference>
<gene>
    <name evidence="2" type="ORF">VroAM7_48700</name>
</gene>
<dbReference type="EMBL" id="AP019800">
    <property type="protein sequence ID" value="BBL92217.1"/>
    <property type="molecule type" value="Genomic_DNA"/>
</dbReference>
<feature type="chain" id="PRO_5021769989" description="DUF2987 domain-containing protein" evidence="1">
    <location>
        <begin position="23"/>
        <end position="223"/>
    </location>
</feature>
<reference evidence="3" key="1">
    <citation type="submission" date="2019-07" db="EMBL/GenBank/DDBJ databases">
        <title>Complete Genome Sequences of Vibrion rotiferianus strain AM7.</title>
        <authorList>
            <person name="Miyazaki K."/>
            <person name="Wiseschart A."/>
            <person name="Pootanakit K."/>
            <person name="Ishimori K."/>
            <person name="Kitahara K."/>
        </authorList>
    </citation>
    <scope>NUCLEOTIDE SEQUENCE [LARGE SCALE GENOMIC DNA]</scope>
    <source>
        <strain evidence="3">AM7</strain>
        <plasmid evidence="3">pam7 dna</plasmid>
    </source>
</reference>
<accession>A0A510IF92</accession>
<evidence type="ECO:0000313" key="2">
    <source>
        <dbReference type="EMBL" id="BBL92217.1"/>
    </source>
</evidence>
<evidence type="ECO:0008006" key="4">
    <source>
        <dbReference type="Google" id="ProtNLM"/>
    </source>
</evidence>
<dbReference type="RefSeq" id="WP_143694229.1">
    <property type="nucleotide sequence ID" value="NZ_AP019800.1"/>
</dbReference>
<dbReference type="AlphaFoldDB" id="A0A510IF92"/>
<evidence type="ECO:0000256" key="1">
    <source>
        <dbReference type="SAM" id="SignalP"/>
    </source>
</evidence>